<evidence type="ECO:0000313" key="3">
    <source>
        <dbReference type="Proteomes" id="UP000009036"/>
    </source>
</evidence>
<sequence length="290" mass="30813">MTRISRTSFRVVGALLTGAVLCGTAACSASPGPSAQRSAPEGFHATPVAAVQKAVNKGAKLNSASYRLSGSIPGQGTVEGKVSFSLRPRAVDMRMQASKGKQEHELSVRLVGDSVYLGGGSAAAAEMDGKHWIRFAMKGKGAGGFGGMQRQADQDPAAQASLLPQSDDVKKVGEETVDGVRTTHYAGAVEVADLLTKRAPKSELDAARRKKVVEQYRQLGVRKLHLDMWIGPDDRTVKFRERAQTAQGPLDLTIRFSDVNKPVTVQAPPASDTVDLEQKLKEGGILPHSS</sequence>
<feature type="signal peptide" evidence="1">
    <location>
        <begin position="1"/>
        <end position="29"/>
    </location>
</feature>
<organism evidence="2 3">
    <name type="scientific">Streptomyces auratus AGR0001</name>
    <dbReference type="NCBI Taxonomy" id="1160718"/>
    <lineage>
        <taxon>Bacteria</taxon>
        <taxon>Bacillati</taxon>
        <taxon>Actinomycetota</taxon>
        <taxon>Actinomycetes</taxon>
        <taxon>Kitasatosporales</taxon>
        <taxon>Streptomycetaceae</taxon>
        <taxon>Streptomyces</taxon>
    </lineage>
</organism>
<protein>
    <recommendedName>
        <fullName evidence="4">Lipoprotein</fullName>
    </recommendedName>
</protein>
<accession>A0A8B1NLW1</accession>
<dbReference type="EMBL" id="CP072931">
    <property type="protein sequence ID" value="QTZ95359.1"/>
    <property type="molecule type" value="Genomic_DNA"/>
</dbReference>
<keyword evidence="1" id="KW-0732">Signal</keyword>
<name>A0A8B1NLW1_9ACTN</name>
<evidence type="ECO:0000313" key="2">
    <source>
        <dbReference type="EMBL" id="QTZ95359.1"/>
    </source>
</evidence>
<reference evidence="2" key="2">
    <citation type="submission" date="2021-04" db="EMBL/GenBank/DDBJ databases">
        <authorList>
            <person name="Wen M.-L."/>
            <person name="Han X.-L."/>
            <person name="Xiong J."/>
        </authorList>
    </citation>
    <scope>NUCLEOTIDE SEQUENCE</scope>
    <source>
        <strain evidence="2">AGR0001</strain>
    </source>
</reference>
<dbReference type="AlphaFoldDB" id="A0A8B1NLW1"/>
<gene>
    <name evidence="2" type="ORF">SU9_031105</name>
</gene>
<dbReference type="PROSITE" id="PS51257">
    <property type="entry name" value="PROKAR_LIPOPROTEIN"/>
    <property type="match status" value="1"/>
</dbReference>
<evidence type="ECO:0008006" key="4">
    <source>
        <dbReference type="Google" id="ProtNLM"/>
    </source>
</evidence>
<keyword evidence="3" id="KW-1185">Reference proteome</keyword>
<dbReference type="KEGG" id="sauh:SU9_031105"/>
<dbReference type="Proteomes" id="UP000009036">
    <property type="component" value="Chromosome"/>
</dbReference>
<evidence type="ECO:0000256" key="1">
    <source>
        <dbReference type="SAM" id="SignalP"/>
    </source>
</evidence>
<dbReference type="Gene3D" id="2.50.20.20">
    <property type="match status" value="1"/>
</dbReference>
<dbReference type="InterPro" id="IPR029046">
    <property type="entry name" value="LolA/LolB/LppX"/>
</dbReference>
<dbReference type="RefSeq" id="WP_040897795.1">
    <property type="nucleotide sequence ID" value="NZ_CP072931.1"/>
</dbReference>
<proteinExistence type="predicted"/>
<feature type="chain" id="PRO_5039730641" description="Lipoprotein" evidence="1">
    <location>
        <begin position="30"/>
        <end position="290"/>
    </location>
</feature>
<dbReference type="OrthoDB" id="3369896at2"/>
<reference evidence="2" key="1">
    <citation type="journal article" date="2012" name="J. Bacteriol.">
        <title>Genome Sequence of Streptomyces auratus Strain AGR0001, a Phoslactomycin-Producing Actinomycete.</title>
        <authorList>
            <person name="Han X."/>
            <person name="Li M."/>
            <person name="Ding Z."/>
            <person name="Zhao J."/>
            <person name="Ji K."/>
            <person name="Wen M."/>
            <person name="Lu T."/>
        </authorList>
    </citation>
    <scope>NUCLEOTIDE SEQUENCE</scope>
    <source>
        <strain evidence="2">AGR0001</strain>
    </source>
</reference>
<dbReference type="SUPFAM" id="SSF89392">
    <property type="entry name" value="Prokaryotic lipoproteins and lipoprotein localization factors"/>
    <property type="match status" value="1"/>
</dbReference>